<comment type="caution">
    <text evidence="2">The sequence shown here is derived from an EMBL/GenBank/DDBJ whole genome shotgun (WGS) entry which is preliminary data.</text>
</comment>
<feature type="region of interest" description="Disordered" evidence="1">
    <location>
        <begin position="14"/>
        <end position="60"/>
    </location>
</feature>
<evidence type="ECO:0000256" key="1">
    <source>
        <dbReference type="SAM" id="MobiDB-lite"/>
    </source>
</evidence>
<feature type="compositionally biased region" description="Basic and acidic residues" evidence="1">
    <location>
        <begin position="28"/>
        <end position="41"/>
    </location>
</feature>
<dbReference type="EMBL" id="BGZK01000646">
    <property type="protein sequence ID" value="GBP54393.1"/>
    <property type="molecule type" value="Genomic_DNA"/>
</dbReference>
<protein>
    <submittedName>
        <fullName evidence="2">Uncharacterized protein</fullName>
    </submittedName>
</protein>
<proteinExistence type="predicted"/>
<evidence type="ECO:0000313" key="3">
    <source>
        <dbReference type="Proteomes" id="UP000299102"/>
    </source>
</evidence>
<evidence type="ECO:0000313" key="2">
    <source>
        <dbReference type="EMBL" id="GBP54393.1"/>
    </source>
</evidence>
<sequence>MAPFALPSFYFPYRPISTQEPTTQWPLVDKEERDGKDESGPSRRWAGGAGSGRATSGERERACHRMFWRRNRFYERYLRKNKYNRK</sequence>
<feature type="compositionally biased region" description="Polar residues" evidence="1">
    <location>
        <begin position="16"/>
        <end position="25"/>
    </location>
</feature>
<dbReference type="Proteomes" id="UP000299102">
    <property type="component" value="Unassembled WGS sequence"/>
</dbReference>
<organism evidence="2 3">
    <name type="scientific">Eumeta variegata</name>
    <name type="common">Bagworm moth</name>
    <name type="synonym">Eumeta japonica</name>
    <dbReference type="NCBI Taxonomy" id="151549"/>
    <lineage>
        <taxon>Eukaryota</taxon>
        <taxon>Metazoa</taxon>
        <taxon>Ecdysozoa</taxon>
        <taxon>Arthropoda</taxon>
        <taxon>Hexapoda</taxon>
        <taxon>Insecta</taxon>
        <taxon>Pterygota</taxon>
        <taxon>Neoptera</taxon>
        <taxon>Endopterygota</taxon>
        <taxon>Lepidoptera</taxon>
        <taxon>Glossata</taxon>
        <taxon>Ditrysia</taxon>
        <taxon>Tineoidea</taxon>
        <taxon>Psychidae</taxon>
        <taxon>Oiketicinae</taxon>
        <taxon>Eumeta</taxon>
    </lineage>
</organism>
<dbReference type="AlphaFoldDB" id="A0A4C1WU23"/>
<gene>
    <name evidence="2" type="ORF">EVAR_29469_1</name>
</gene>
<accession>A0A4C1WU23</accession>
<keyword evidence="3" id="KW-1185">Reference proteome</keyword>
<name>A0A4C1WU23_EUMVA</name>
<reference evidence="2 3" key="1">
    <citation type="journal article" date="2019" name="Commun. Biol.">
        <title>The bagworm genome reveals a unique fibroin gene that provides high tensile strength.</title>
        <authorList>
            <person name="Kono N."/>
            <person name="Nakamura H."/>
            <person name="Ohtoshi R."/>
            <person name="Tomita M."/>
            <person name="Numata K."/>
            <person name="Arakawa K."/>
        </authorList>
    </citation>
    <scope>NUCLEOTIDE SEQUENCE [LARGE SCALE GENOMIC DNA]</scope>
</reference>